<reference evidence="2" key="1">
    <citation type="submission" date="2019-02" db="EMBL/GenBank/DDBJ databases">
        <authorList>
            <person name="Gruber-Vodicka R. H."/>
            <person name="Seah K. B. B."/>
        </authorList>
    </citation>
    <scope>NUCLEOTIDE SEQUENCE</scope>
    <source>
        <strain evidence="2">BECK_S313</strain>
    </source>
</reference>
<dbReference type="PROSITE" id="PS51257">
    <property type="entry name" value="PROKAR_LIPOPROTEIN"/>
    <property type="match status" value="1"/>
</dbReference>
<organism evidence="2">
    <name type="scientific">Candidatus Kentrum sp. LPFa</name>
    <dbReference type="NCBI Taxonomy" id="2126335"/>
    <lineage>
        <taxon>Bacteria</taxon>
        <taxon>Pseudomonadati</taxon>
        <taxon>Pseudomonadota</taxon>
        <taxon>Gammaproteobacteria</taxon>
        <taxon>Candidatus Kentrum</taxon>
    </lineage>
</organism>
<dbReference type="InterPro" id="IPR027367">
    <property type="entry name" value="Gly-zipper_YMGG"/>
</dbReference>
<gene>
    <name evidence="2" type="ORF">BECKLPF1236B_GA0070989_104116</name>
</gene>
<dbReference type="Pfam" id="PF13441">
    <property type="entry name" value="Gly-zipper_YMGG"/>
    <property type="match status" value="1"/>
</dbReference>
<dbReference type="AlphaFoldDB" id="A0A450W746"/>
<protein>
    <submittedName>
        <fullName evidence="2">Glycine-zipper containing OmpA-like membrane domain-containing protein</fullName>
    </submittedName>
</protein>
<evidence type="ECO:0000259" key="1">
    <source>
        <dbReference type="Pfam" id="PF13441"/>
    </source>
</evidence>
<sequence length="367" mass="39951">MSKRSKIESMARVSAVLLLGLFLAGCMPPGNVRQMYASDTSDPCNDHRQVLVETKESFTKTILKGAAAGAVAGALIGFLSEGDLQGAVTGAVIGGAAGAVGGYFKARYDKAKTRQELIAGIRGDFATDNQHLDKAAQAVRGMTQCRRNQYETILADFKAGNVDRKTALARKDDIDFRIERDRELIALLLDKSEKRAQEYNVALGNGFELPPGRLIKKPTASAQSEYKRYIALKSVNVRPGPGKSSGAPVGRLTKGELVHVAVGHDADAWKPITRSDGTIAYVYTSLIAPENSEQAKQVLAKFDGKAKMPNVPERKMHDAAREKLRSGGATMLAMQQDMQEELLYLQESTTWLFRDEFITALLARTNS</sequence>
<feature type="domain" description="YMGG-like Gly-zipper" evidence="1">
    <location>
        <begin position="63"/>
        <end position="103"/>
    </location>
</feature>
<dbReference type="Gene3D" id="2.30.30.40">
    <property type="entry name" value="SH3 Domains"/>
    <property type="match status" value="1"/>
</dbReference>
<dbReference type="EMBL" id="CAADFK010000041">
    <property type="protein sequence ID" value="VFK12892.1"/>
    <property type="molecule type" value="Genomic_DNA"/>
</dbReference>
<name>A0A450W746_9GAMM</name>
<accession>A0A450W746</accession>
<proteinExistence type="predicted"/>
<evidence type="ECO:0000313" key="2">
    <source>
        <dbReference type="EMBL" id="VFK12892.1"/>
    </source>
</evidence>